<dbReference type="EMBL" id="JAIWYP010000005">
    <property type="protein sequence ID" value="KAH3827036.1"/>
    <property type="molecule type" value="Genomic_DNA"/>
</dbReference>
<reference evidence="1" key="1">
    <citation type="journal article" date="2019" name="bioRxiv">
        <title>The Genome of the Zebra Mussel, Dreissena polymorpha: A Resource for Invasive Species Research.</title>
        <authorList>
            <person name="McCartney M.A."/>
            <person name="Auch B."/>
            <person name="Kono T."/>
            <person name="Mallez S."/>
            <person name="Zhang Y."/>
            <person name="Obille A."/>
            <person name="Becker A."/>
            <person name="Abrahante J.E."/>
            <person name="Garbe J."/>
            <person name="Badalamenti J.P."/>
            <person name="Herman A."/>
            <person name="Mangelson H."/>
            <person name="Liachko I."/>
            <person name="Sullivan S."/>
            <person name="Sone E.D."/>
            <person name="Koren S."/>
            <person name="Silverstein K.A.T."/>
            <person name="Beckman K.B."/>
            <person name="Gohl D.M."/>
        </authorList>
    </citation>
    <scope>NUCLEOTIDE SEQUENCE</scope>
    <source>
        <strain evidence="1">Duluth1</strain>
        <tissue evidence="1">Whole animal</tissue>
    </source>
</reference>
<organism evidence="1 2">
    <name type="scientific">Dreissena polymorpha</name>
    <name type="common">Zebra mussel</name>
    <name type="synonym">Mytilus polymorpha</name>
    <dbReference type="NCBI Taxonomy" id="45954"/>
    <lineage>
        <taxon>Eukaryota</taxon>
        <taxon>Metazoa</taxon>
        <taxon>Spiralia</taxon>
        <taxon>Lophotrochozoa</taxon>
        <taxon>Mollusca</taxon>
        <taxon>Bivalvia</taxon>
        <taxon>Autobranchia</taxon>
        <taxon>Heteroconchia</taxon>
        <taxon>Euheterodonta</taxon>
        <taxon>Imparidentia</taxon>
        <taxon>Neoheterodontei</taxon>
        <taxon>Myida</taxon>
        <taxon>Dreissenoidea</taxon>
        <taxon>Dreissenidae</taxon>
        <taxon>Dreissena</taxon>
    </lineage>
</organism>
<keyword evidence="2" id="KW-1185">Reference proteome</keyword>
<gene>
    <name evidence="1" type="ORF">DPMN_128964</name>
</gene>
<sequence length="106" mass="12311">MQRNDINSDDLRRRNMVDAWRLDAPVDAKDPLSITRSSGVMVRPLTFGSLPDLRSAERNEAQDDHEIRTQPVRHLVHLSVRLCPSLLSRYTYMHPQISFHSKWCSV</sequence>
<name>A0A9D4H4X2_DREPO</name>
<accession>A0A9D4H4X2</accession>
<comment type="caution">
    <text evidence="1">The sequence shown here is derived from an EMBL/GenBank/DDBJ whole genome shotgun (WGS) entry which is preliminary data.</text>
</comment>
<dbReference type="AlphaFoldDB" id="A0A9D4H4X2"/>
<evidence type="ECO:0000313" key="1">
    <source>
        <dbReference type="EMBL" id="KAH3827036.1"/>
    </source>
</evidence>
<proteinExistence type="predicted"/>
<dbReference type="Proteomes" id="UP000828390">
    <property type="component" value="Unassembled WGS sequence"/>
</dbReference>
<evidence type="ECO:0000313" key="2">
    <source>
        <dbReference type="Proteomes" id="UP000828390"/>
    </source>
</evidence>
<protein>
    <submittedName>
        <fullName evidence="1">Uncharacterized protein</fullName>
    </submittedName>
</protein>
<reference evidence="1" key="2">
    <citation type="submission" date="2020-11" db="EMBL/GenBank/DDBJ databases">
        <authorList>
            <person name="McCartney M.A."/>
            <person name="Auch B."/>
            <person name="Kono T."/>
            <person name="Mallez S."/>
            <person name="Becker A."/>
            <person name="Gohl D.M."/>
            <person name="Silverstein K.A.T."/>
            <person name="Koren S."/>
            <person name="Bechman K.B."/>
            <person name="Herman A."/>
            <person name="Abrahante J.E."/>
            <person name="Garbe J."/>
        </authorList>
    </citation>
    <scope>NUCLEOTIDE SEQUENCE</scope>
    <source>
        <strain evidence="1">Duluth1</strain>
        <tissue evidence="1">Whole animal</tissue>
    </source>
</reference>